<comment type="caution">
    <text evidence="2">The sequence shown here is derived from an EMBL/GenBank/DDBJ whole genome shotgun (WGS) entry which is preliminary data.</text>
</comment>
<proteinExistence type="predicted"/>
<evidence type="ECO:0000313" key="2">
    <source>
        <dbReference type="EMBL" id="PRP84072.1"/>
    </source>
</evidence>
<evidence type="ECO:0000313" key="3">
    <source>
        <dbReference type="Proteomes" id="UP000241769"/>
    </source>
</evidence>
<feature type="transmembrane region" description="Helical" evidence="1">
    <location>
        <begin position="61"/>
        <end position="80"/>
    </location>
</feature>
<dbReference type="AlphaFoldDB" id="A0A2P6NJG1"/>
<keyword evidence="1" id="KW-0472">Membrane</keyword>
<accession>A0A2P6NJG1</accession>
<name>A0A2P6NJG1_9EUKA</name>
<protein>
    <submittedName>
        <fullName evidence="2">Uncharacterized protein</fullName>
    </submittedName>
</protein>
<organism evidence="2 3">
    <name type="scientific">Planoprotostelium fungivorum</name>
    <dbReference type="NCBI Taxonomy" id="1890364"/>
    <lineage>
        <taxon>Eukaryota</taxon>
        <taxon>Amoebozoa</taxon>
        <taxon>Evosea</taxon>
        <taxon>Variosea</taxon>
        <taxon>Cavosteliida</taxon>
        <taxon>Cavosteliaceae</taxon>
        <taxon>Planoprotostelium</taxon>
    </lineage>
</organism>
<reference evidence="2 3" key="1">
    <citation type="journal article" date="2018" name="Genome Biol. Evol.">
        <title>Multiple Roots of Fruiting Body Formation in Amoebozoa.</title>
        <authorList>
            <person name="Hillmann F."/>
            <person name="Forbes G."/>
            <person name="Novohradska S."/>
            <person name="Ferling I."/>
            <person name="Riege K."/>
            <person name="Groth M."/>
            <person name="Westermann M."/>
            <person name="Marz M."/>
            <person name="Spaller T."/>
            <person name="Winckler T."/>
            <person name="Schaap P."/>
            <person name="Glockner G."/>
        </authorList>
    </citation>
    <scope>NUCLEOTIDE SEQUENCE [LARGE SCALE GENOMIC DNA]</scope>
    <source>
        <strain evidence="2 3">Jena</strain>
    </source>
</reference>
<dbReference type="EMBL" id="MDYQ01000069">
    <property type="protein sequence ID" value="PRP84072.1"/>
    <property type="molecule type" value="Genomic_DNA"/>
</dbReference>
<sequence length="109" mass="12557">MSEASNQSIRRIQIPDDPIYRPRSIDYWGIPFRMKLNFVPHCAAIGGCVGWSTTGRFRSGGTAFGAIYGSILGLSVCYALQYRREEYVWWENHFEQQQRQLANPPKDLN</sequence>
<keyword evidence="1" id="KW-1133">Transmembrane helix</keyword>
<gene>
    <name evidence="2" type="ORF">PROFUN_04063</name>
</gene>
<dbReference type="Proteomes" id="UP000241769">
    <property type="component" value="Unassembled WGS sequence"/>
</dbReference>
<keyword evidence="3" id="KW-1185">Reference proteome</keyword>
<evidence type="ECO:0000256" key="1">
    <source>
        <dbReference type="SAM" id="Phobius"/>
    </source>
</evidence>
<keyword evidence="1" id="KW-0812">Transmembrane</keyword>
<dbReference type="InParanoid" id="A0A2P6NJG1"/>